<dbReference type="InterPro" id="IPR005702">
    <property type="entry name" value="Wzc-like_C"/>
</dbReference>
<dbReference type="Pfam" id="PF02706">
    <property type="entry name" value="Wzz"/>
    <property type="match status" value="1"/>
</dbReference>
<keyword evidence="11" id="KW-0067">ATP-binding</keyword>
<dbReference type="FunFam" id="3.40.50.300:FF:000527">
    <property type="entry name" value="Tyrosine-protein kinase etk"/>
    <property type="match status" value="1"/>
</dbReference>
<feature type="transmembrane region" description="Helical" evidence="17">
    <location>
        <begin position="57"/>
        <end position="77"/>
    </location>
</feature>
<evidence type="ECO:0000256" key="7">
    <source>
        <dbReference type="ARBA" id="ARBA00022679"/>
    </source>
</evidence>
<keyword evidence="9" id="KW-0547">Nucleotide-binding</keyword>
<keyword evidence="12 17" id="KW-1133">Transmembrane helix</keyword>
<evidence type="ECO:0000259" key="20">
    <source>
        <dbReference type="Pfam" id="PF13807"/>
    </source>
</evidence>
<dbReference type="Gene3D" id="3.40.50.300">
    <property type="entry name" value="P-loop containing nucleotide triphosphate hydrolases"/>
    <property type="match status" value="1"/>
</dbReference>
<evidence type="ECO:0000256" key="3">
    <source>
        <dbReference type="ARBA" id="ARBA00008883"/>
    </source>
</evidence>
<keyword evidence="6" id="KW-0997">Cell inner membrane</keyword>
<evidence type="ECO:0000259" key="18">
    <source>
        <dbReference type="Pfam" id="PF02706"/>
    </source>
</evidence>
<evidence type="ECO:0000256" key="4">
    <source>
        <dbReference type="ARBA" id="ARBA00011903"/>
    </source>
</evidence>
<dbReference type="SUPFAM" id="SSF52540">
    <property type="entry name" value="P-loop containing nucleoside triphosphate hydrolases"/>
    <property type="match status" value="1"/>
</dbReference>
<name>A0A419DFD6_9BACT</name>
<evidence type="ECO:0000256" key="17">
    <source>
        <dbReference type="SAM" id="Phobius"/>
    </source>
</evidence>
<dbReference type="InterPro" id="IPR025669">
    <property type="entry name" value="AAA_dom"/>
</dbReference>
<dbReference type="NCBIfam" id="TIGR01007">
    <property type="entry name" value="eps_fam"/>
    <property type="match status" value="1"/>
</dbReference>
<keyword evidence="5" id="KW-1003">Cell membrane</keyword>
<dbReference type="GO" id="GO:0042802">
    <property type="term" value="F:identical protein binding"/>
    <property type="evidence" value="ECO:0007669"/>
    <property type="project" value="UniProtKB-ARBA"/>
</dbReference>
<dbReference type="InterPro" id="IPR050445">
    <property type="entry name" value="Bact_polysacc_biosynth/exp"/>
</dbReference>
<keyword evidence="8 17" id="KW-0812">Transmembrane</keyword>
<dbReference type="Pfam" id="PF13614">
    <property type="entry name" value="AAA_31"/>
    <property type="match status" value="1"/>
</dbReference>
<comment type="similarity">
    <text evidence="3">Belongs to the etk/wzc family.</text>
</comment>
<comment type="subcellular location">
    <subcellularLocation>
        <location evidence="1">Cell inner membrane</location>
        <topology evidence="1">Multi-pass membrane protein</topology>
    </subcellularLocation>
</comment>
<gene>
    <name evidence="21" type="ORF">C4544_01785</name>
</gene>
<dbReference type="InterPro" id="IPR027417">
    <property type="entry name" value="P-loop_NTPase"/>
</dbReference>
<feature type="domain" description="Polysaccharide chain length determinant N-terminal" evidence="18">
    <location>
        <begin position="45"/>
        <end position="129"/>
    </location>
</feature>
<evidence type="ECO:0000256" key="14">
    <source>
        <dbReference type="ARBA" id="ARBA00023137"/>
    </source>
</evidence>
<evidence type="ECO:0000259" key="19">
    <source>
        <dbReference type="Pfam" id="PF13614"/>
    </source>
</evidence>
<evidence type="ECO:0000256" key="5">
    <source>
        <dbReference type="ARBA" id="ARBA00022475"/>
    </source>
</evidence>
<dbReference type="InterPro" id="IPR003856">
    <property type="entry name" value="LPS_length_determ_N"/>
</dbReference>
<keyword evidence="14" id="KW-0829">Tyrosine-protein kinase</keyword>
<dbReference type="InterPro" id="IPR032807">
    <property type="entry name" value="GNVR"/>
</dbReference>
<evidence type="ECO:0000256" key="10">
    <source>
        <dbReference type="ARBA" id="ARBA00022777"/>
    </source>
</evidence>
<dbReference type="CDD" id="cd05387">
    <property type="entry name" value="BY-kinase"/>
    <property type="match status" value="1"/>
</dbReference>
<dbReference type="GO" id="GO:0005524">
    <property type="term" value="F:ATP binding"/>
    <property type="evidence" value="ECO:0007669"/>
    <property type="project" value="UniProtKB-KW"/>
</dbReference>
<keyword evidence="7 21" id="KW-0808">Transferase</keyword>
<dbReference type="PANTHER" id="PTHR32309">
    <property type="entry name" value="TYROSINE-PROTEIN KINASE"/>
    <property type="match status" value="1"/>
</dbReference>
<dbReference type="Proteomes" id="UP000285655">
    <property type="component" value="Unassembled WGS sequence"/>
</dbReference>
<evidence type="ECO:0000313" key="22">
    <source>
        <dbReference type="Proteomes" id="UP000285655"/>
    </source>
</evidence>
<dbReference type="PANTHER" id="PTHR32309:SF13">
    <property type="entry name" value="FERRIC ENTEROBACTIN TRANSPORT PROTEIN FEPE"/>
    <property type="match status" value="1"/>
</dbReference>
<evidence type="ECO:0000313" key="21">
    <source>
        <dbReference type="EMBL" id="RJO61797.1"/>
    </source>
</evidence>
<comment type="catalytic activity">
    <reaction evidence="15">
        <text>L-tyrosyl-[protein] + ATP = O-phospho-L-tyrosyl-[protein] + ADP + H(+)</text>
        <dbReference type="Rhea" id="RHEA:10596"/>
        <dbReference type="Rhea" id="RHEA-COMP:10136"/>
        <dbReference type="Rhea" id="RHEA-COMP:20101"/>
        <dbReference type="ChEBI" id="CHEBI:15378"/>
        <dbReference type="ChEBI" id="CHEBI:30616"/>
        <dbReference type="ChEBI" id="CHEBI:46858"/>
        <dbReference type="ChEBI" id="CHEBI:61978"/>
        <dbReference type="ChEBI" id="CHEBI:456216"/>
        <dbReference type="EC" id="2.7.10.2"/>
    </reaction>
</comment>
<evidence type="ECO:0000256" key="11">
    <source>
        <dbReference type="ARBA" id="ARBA00022840"/>
    </source>
</evidence>
<organism evidence="21 22">
    <name type="scientific">candidate division WS5 bacterium</name>
    <dbReference type="NCBI Taxonomy" id="2093353"/>
    <lineage>
        <taxon>Bacteria</taxon>
        <taxon>candidate division WS5</taxon>
    </lineage>
</organism>
<evidence type="ECO:0000256" key="8">
    <source>
        <dbReference type="ARBA" id="ARBA00022692"/>
    </source>
</evidence>
<keyword evidence="13 17" id="KW-0472">Membrane</keyword>
<keyword evidence="10 21" id="KW-0418">Kinase</keyword>
<evidence type="ECO:0000256" key="6">
    <source>
        <dbReference type="ARBA" id="ARBA00022519"/>
    </source>
</evidence>
<dbReference type="GO" id="GO:0005886">
    <property type="term" value="C:plasma membrane"/>
    <property type="evidence" value="ECO:0007669"/>
    <property type="project" value="UniProtKB-SubCell"/>
</dbReference>
<feature type="domain" description="AAA" evidence="19">
    <location>
        <begin position="528"/>
        <end position="663"/>
    </location>
</feature>
<reference evidence="21 22" key="1">
    <citation type="journal article" date="2017" name="ISME J.">
        <title>Energy and carbon metabolisms in a deep terrestrial subsurface fluid microbial community.</title>
        <authorList>
            <person name="Momper L."/>
            <person name="Jungbluth S.P."/>
            <person name="Lee M.D."/>
            <person name="Amend J.P."/>
        </authorList>
    </citation>
    <scope>NUCLEOTIDE SEQUENCE [LARGE SCALE GENOMIC DNA]</scope>
    <source>
        <strain evidence="21">SURF_29</strain>
    </source>
</reference>
<evidence type="ECO:0000256" key="16">
    <source>
        <dbReference type="SAM" id="Coils"/>
    </source>
</evidence>
<feature type="coiled-coil region" evidence="16">
    <location>
        <begin position="200"/>
        <end position="227"/>
    </location>
</feature>
<protein>
    <recommendedName>
        <fullName evidence="4">non-specific protein-tyrosine kinase</fullName>
        <ecNumber evidence="4">2.7.10.2</ecNumber>
    </recommendedName>
</protein>
<feature type="transmembrane region" description="Helical" evidence="17">
    <location>
        <begin position="428"/>
        <end position="449"/>
    </location>
</feature>
<dbReference type="EMBL" id="QZJW01000010">
    <property type="protein sequence ID" value="RJO61797.1"/>
    <property type="molecule type" value="Genomic_DNA"/>
</dbReference>
<keyword evidence="16" id="KW-0175">Coiled coil</keyword>
<evidence type="ECO:0000256" key="1">
    <source>
        <dbReference type="ARBA" id="ARBA00004429"/>
    </source>
</evidence>
<evidence type="ECO:0000256" key="2">
    <source>
        <dbReference type="ARBA" id="ARBA00007316"/>
    </source>
</evidence>
<evidence type="ECO:0000256" key="9">
    <source>
        <dbReference type="ARBA" id="ARBA00022741"/>
    </source>
</evidence>
<comment type="similarity">
    <text evidence="2">Belongs to the CpsD/CapB family.</text>
</comment>
<sequence length="714" mass="80239">MSRIEDSLEKAVKLRTVPPPVIRKEPLPPDFSRSYYEPAEKQAHLRDYLEILIRRKWIILAFLIAVVITGTVATFIMKPLYKATTTIQLRSGKTEIVTFKDVYKELNDLETQYNILSSTNLAERVATKLNLTNITEEGRKYSVGKISQGLEVEPIKKTELVTVSFISNNPEVAAIVANTVADEYINFRQESKLKPAQLGGQRLRKEVEDARERLESSEKELNEYVAKSEFVFTKNDLDYENLLAQKYASLDKELNQVTAERISKEAIYQEVKKSGIDYNVVLEKPIIQALMKDYIKLESEYSNLLIIHKPEYPKMLQLKDQIESIKKRIEIEEQTIINTLQSDYQLALKKEKLLSSAIVKLRQDVTELQKDMIQFQILKREVETNRVMYDSLLQRLKEVDISTTLTESDVQVLDKAQIPRSPFKPQKAYNIGLSLLFGLFGGIFLAFFVEYFDNTIKTDADIEKISHIPVIGNVPISKTSVKKLINDSSNDGNAFSEAFKSIRTSIQFSNTSRFPKPLLITSPVSQEGKSTISASIAKSLASLQKKGIIVDADLRRPNIHLLFELDNSTGLSTYLEGSTEFNGLIKKSQYPGLDIVTAGPIHQNPSELLNSSRIKELIDVLSAAYDYIIIDSAPILGMSDSLILSTISEGVILVIKANATPADALIQSNKALANVTANTVGIILNQVDFKSGYAYSSYYGSPYLNNDGRGKKTV</sequence>
<evidence type="ECO:0000256" key="13">
    <source>
        <dbReference type="ARBA" id="ARBA00023136"/>
    </source>
</evidence>
<dbReference type="Pfam" id="PF13807">
    <property type="entry name" value="GNVR"/>
    <property type="match status" value="1"/>
</dbReference>
<evidence type="ECO:0000256" key="12">
    <source>
        <dbReference type="ARBA" id="ARBA00022989"/>
    </source>
</evidence>
<proteinExistence type="inferred from homology"/>
<dbReference type="EC" id="2.7.10.2" evidence="4"/>
<dbReference type="GO" id="GO:0004715">
    <property type="term" value="F:non-membrane spanning protein tyrosine kinase activity"/>
    <property type="evidence" value="ECO:0007669"/>
    <property type="project" value="UniProtKB-EC"/>
</dbReference>
<feature type="domain" description="Tyrosine-protein kinase G-rich" evidence="20">
    <location>
        <begin position="378"/>
        <end position="448"/>
    </location>
</feature>
<accession>A0A419DFD6</accession>
<dbReference type="AlphaFoldDB" id="A0A419DFD6"/>
<comment type="caution">
    <text evidence="21">The sequence shown here is derived from an EMBL/GenBank/DDBJ whole genome shotgun (WGS) entry which is preliminary data.</text>
</comment>
<evidence type="ECO:0000256" key="15">
    <source>
        <dbReference type="ARBA" id="ARBA00051245"/>
    </source>
</evidence>